<gene>
    <name evidence="3" type="ORF">ACFL6M_05815</name>
</gene>
<keyword evidence="2" id="KW-0472">Membrane</keyword>
<name>A0ABV6YLQ5_UNCEI</name>
<keyword evidence="4" id="KW-1185">Reference proteome</keyword>
<feature type="transmembrane region" description="Helical" evidence="2">
    <location>
        <begin position="25"/>
        <end position="43"/>
    </location>
</feature>
<evidence type="ECO:0000256" key="1">
    <source>
        <dbReference type="SAM" id="MobiDB-lite"/>
    </source>
</evidence>
<comment type="caution">
    <text evidence="3">The sequence shown here is derived from an EMBL/GenBank/DDBJ whole genome shotgun (WGS) entry which is preliminary data.</text>
</comment>
<keyword evidence="2" id="KW-0812">Transmembrane</keyword>
<feature type="transmembrane region" description="Helical" evidence="2">
    <location>
        <begin position="49"/>
        <end position="69"/>
    </location>
</feature>
<feature type="transmembrane region" description="Helical" evidence="2">
    <location>
        <begin position="89"/>
        <end position="106"/>
    </location>
</feature>
<reference evidence="3 4" key="1">
    <citation type="submission" date="2024-09" db="EMBL/GenBank/DDBJ databases">
        <authorList>
            <person name="D'Angelo T."/>
        </authorList>
    </citation>
    <scope>NUCLEOTIDE SEQUENCE [LARGE SCALE GENOMIC DNA]</scope>
    <source>
        <strain evidence="3">SAG AM-320-E07</strain>
    </source>
</reference>
<organism evidence="3 4">
    <name type="scientific">Eiseniibacteriota bacterium</name>
    <dbReference type="NCBI Taxonomy" id="2212470"/>
    <lineage>
        <taxon>Bacteria</taxon>
        <taxon>Candidatus Eiseniibacteriota</taxon>
    </lineage>
</organism>
<evidence type="ECO:0000256" key="2">
    <source>
        <dbReference type="SAM" id="Phobius"/>
    </source>
</evidence>
<proteinExistence type="predicted"/>
<dbReference type="EMBL" id="JBHPKH010000075">
    <property type="protein sequence ID" value="MFC1573099.1"/>
    <property type="molecule type" value="Genomic_DNA"/>
</dbReference>
<evidence type="ECO:0000313" key="3">
    <source>
        <dbReference type="EMBL" id="MFC1573099.1"/>
    </source>
</evidence>
<feature type="region of interest" description="Disordered" evidence="1">
    <location>
        <begin position="319"/>
        <end position="339"/>
    </location>
</feature>
<protein>
    <submittedName>
        <fullName evidence="3">Sulfite exporter TauE/SafE family protein</fullName>
    </submittedName>
</protein>
<sequence length="339" mass="36574">MTERESKEGQHPEPVPSQLVSGLRWYMLGFALLGGAVGAFAGLSHSPVIATLLPLLFGLVGGAGGLYLARAQFNEPHTALRLRTLGRGISLFVVFAVVGSVYGISIRTGGSIGSFLPSSLLASKKPGPSLIDGISTLDETIELMMLRARIRALGAAPSEEAAVLQEAANRISDSHHAERLPEVLLHLAEVAAEARDQLHKAIHEYEEPSLVPSTVRNLELHLGAYEMDFREWADQSAGTATVPARSWAQCVNRLKEEAYEALVHYDGSELWMAGCDEARTALWRLIFALEREEMLTGLPSWDEEVALAEEMDRLIAAMSGSSGDTPSTGFTMPGPGFEP</sequence>
<accession>A0ABV6YLQ5</accession>
<evidence type="ECO:0000313" key="4">
    <source>
        <dbReference type="Proteomes" id="UP001593833"/>
    </source>
</evidence>
<feature type="compositionally biased region" description="Polar residues" evidence="1">
    <location>
        <begin position="319"/>
        <end position="330"/>
    </location>
</feature>
<dbReference type="Proteomes" id="UP001593833">
    <property type="component" value="Unassembled WGS sequence"/>
</dbReference>
<keyword evidence="2" id="KW-1133">Transmembrane helix</keyword>